<keyword evidence="3" id="KW-0539">Nucleus</keyword>
<dbReference type="Gene3D" id="4.10.240.10">
    <property type="entry name" value="Zn(2)-C6 fungal-type DNA-binding domain"/>
    <property type="match status" value="1"/>
</dbReference>
<keyword evidence="7" id="KW-1185">Reference proteome</keyword>
<feature type="domain" description="Zn(2)-C6 fungal-type" evidence="5">
    <location>
        <begin position="44"/>
        <end position="73"/>
    </location>
</feature>
<dbReference type="EMBL" id="JAKNSF020000047">
    <property type="protein sequence ID" value="KAK7725772.1"/>
    <property type="molecule type" value="Genomic_DNA"/>
</dbReference>
<protein>
    <recommendedName>
        <fullName evidence="5">Zn(2)-C6 fungal-type domain-containing protein</fullName>
    </recommendedName>
</protein>
<name>A0ABR1P3W4_DIAER</name>
<feature type="compositionally biased region" description="Low complexity" evidence="4">
    <location>
        <begin position="18"/>
        <end position="42"/>
    </location>
</feature>
<feature type="region of interest" description="Disordered" evidence="4">
    <location>
        <begin position="718"/>
        <end position="766"/>
    </location>
</feature>
<dbReference type="PROSITE" id="PS50048">
    <property type="entry name" value="ZN2_CY6_FUNGAL_2"/>
    <property type="match status" value="1"/>
</dbReference>
<dbReference type="Proteomes" id="UP001430848">
    <property type="component" value="Unassembled WGS sequence"/>
</dbReference>
<gene>
    <name evidence="6" type="ORF">SLS63_007927</name>
</gene>
<reference evidence="6 7" key="1">
    <citation type="submission" date="2024-02" db="EMBL/GenBank/DDBJ databases">
        <title>De novo assembly and annotation of 12 fungi associated with fruit tree decline syndrome in Ontario, Canada.</title>
        <authorList>
            <person name="Sulman M."/>
            <person name="Ellouze W."/>
            <person name="Ilyukhin E."/>
        </authorList>
    </citation>
    <scope>NUCLEOTIDE SEQUENCE [LARGE SCALE GENOMIC DNA]</scope>
    <source>
        <strain evidence="6 7">M169</strain>
    </source>
</reference>
<dbReference type="CDD" id="cd00067">
    <property type="entry name" value="GAL4"/>
    <property type="match status" value="1"/>
</dbReference>
<feature type="compositionally biased region" description="Low complexity" evidence="4">
    <location>
        <begin position="735"/>
        <end position="745"/>
    </location>
</feature>
<evidence type="ECO:0000256" key="3">
    <source>
        <dbReference type="ARBA" id="ARBA00023242"/>
    </source>
</evidence>
<dbReference type="Pfam" id="PF00172">
    <property type="entry name" value="Zn_clus"/>
    <property type="match status" value="1"/>
</dbReference>
<evidence type="ECO:0000313" key="7">
    <source>
        <dbReference type="Proteomes" id="UP001430848"/>
    </source>
</evidence>
<dbReference type="InterPro" id="IPR036864">
    <property type="entry name" value="Zn2-C6_fun-type_DNA-bd_sf"/>
</dbReference>
<accession>A0ABR1P3W4</accession>
<feature type="region of interest" description="Disordered" evidence="4">
    <location>
        <begin position="119"/>
        <end position="241"/>
    </location>
</feature>
<evidence type="ECO:0000256" key="4">
    <source>
        <dbReference type="SAM" id="MobiDB-lite"/>
    </source>
</evidence>
<proteinExistence type="predicted"/>
<evidence type="ECO:0000259" key="5">
    <source>
        <dbReference type="PROSITE" id="PS50048"/>
    </source>
</evidence>
<evidence type="ECO:0000313" key="6">
    <source>
        <dbReference type="EMBL" id="KAK7725772.1"/>
    </source>
</evidence>
<dbReference type="PROSITE" id="PS00463">
    <property type="entry name" value="ZN2_CY6_FUNGAL_1"/>
    <property type="match status" value="1"/>
</dbReference>
<organism evidence="6 7">
    <name type="scientific">Diaporthe eres</name>
    <name type="common">Phomopsis oblonga</name>
    <dbReference type="NCBI Taxonomy" id="83184"/>
    <lineage>
        <taxon>Eukaryota</taxon>
        <taxon>Fungi</taxon>
        <taxon>Dikarya</taxon>
        <taxon>Ascomycota</taxon>
        <taxon>Pezizomycotina</taxon>
        <taxon>Sordariomycetes</taxon>
        <taxon>Sordariomycetidae</taxon>
        <taxon>Diaporthales</taxon>
        <taxon>Diaporthaceae</taxon>
        <taxon>Diaporthe</taxon>
        <taxon>Diaporthe eres species complex</taxon>
    </lineage>
</organism>
<dbReference type="CDD" id="cd12148">
    <property type="entry name" value="fungal_TF_MHR"/>
    <property type="match status" value="1"/>
</dbReference>
<dbReference type="PANTHER" id="PTHR31001">
    <property type="entry name" value="UNCHARACTERIZED TRANSCRIPTIONAL REGULATORY PROTEIN"/>
    <property type="match status" value="1"/>
</dbReference>
<feature type="region of interest" description="Disordered" evidence="4">
    <location>
        <begin position="1"/>
        <end position="42"/>
    </location>
</feature>
<dbReference type="Pfam" id="PF04082">
    <property type="entry name" value="Fungal_trans"/>
    <property type="match status" value="1"/>
</dbReference>
<dbReference type="SUPFAM" id="SSF57701">
    <property type="entry name" value="Zn2/Cys6 DNA-binding domain"/>
    <property type="match status" value="1"/>
</dbReference>
<evidence type="ECO:0000256" key="1">
    <source>
        <dbReference type="ARBA" id="ARBA00004123"/>
    </source>
</evidence>
<dbReference type="SMART" id="SM00066">
    <property type="entry name" value="GAL4"/>
    <property type="match status" value="1"/>
</dbReference>
<sequence length="811" mass="90053">MADRDTIVSAWNSAHENQQQQQQQQEQRPQQPQQETQSRVPRRVCAACRRRKVGCDKKQPCQHCSKSGTECVYPPEHQTSDERQMFRDAGLLERLHRLEPMLKTLASCMEQGALLPSVSTSSAAALPQNQPPAHRDNARENTLPTTRRTSPAPPTPPRSVGSGSTGNRPDYRLAGSDHPATMQAPSPLGQPSPLQDADLAGAAQSTTPGKPGAGGLASQGVSPKEMSGLVESPYGTSTGKLVRDDGRQRYVSGTFWEALHTEHDTDEAIVTDYDDESECDEDPPPPTPESSSLQYALIFNSCARQTTPDSPHPPQAHRLKAWELFKANVHPVATILHIPSVEPMVLQAFENPLRLPPPIEALLFVVYFGAVNSLSADDCELHFGPQQQQSHLLARFRRGADGALARSRLMETDDMLTLQTFVVYLVVLRSCDPTYSWNTTGLAIRLAQSLGMHRDGDALNLSPFDAEMRRRLWWGICILDTPASEDHSCSPGLMELSSADARPPLNVNDADLHPGMTEYPAESRGMTDMSFTAVRCWASSIWRAMIDTRRVDPDTGRSFGAMTVAEKQAWVNDQRDKIVGRFSGDKTHREALHCLVSAFIGTIISNLRLMALKPLGQETSLDEDQRGRVFQGAIECMTHSYRLRTDPLVAHWSWLTKCYHEWHAFAIILSELSSRPLVRDADKAWRVVEQSAVLRWDSATRHRRVHQWRSVMRSIDKARRRRRKELGRRRPVPPTSSSSAPPSRRGPAAQEGMWPMVGASQGGQGGLGVPHGGGLNHDTQMTMYHVDEMMGTLLEDEMCNFAGDDGQVYFV</sequence>
<feature type="compositionally biased region" description="Basic residues" evidence="4">
    <location>
        <begin position="718"/>
        <end position="731"/>
    </location>
</feature>
<evidence type="ECO:0000256" key="2">
    <source>
        <dbReference type="ARBA" id="ARBA00022723"/>
    </source>
</evidence>
<dbReference type="SMART" id="SM00906">
    <property type="entry name" value="Fungal_trans"/>
    <property type="match status" value="1"/>
</dbReference>
<dbReference type="InterPro" id="IPR001138">
    <property type="entry name" value="Zn2Cys6_DnaBD"/>
</dbReference>
<keyword evidence="2" id="KW-0479">Metal-binding</keyword>
<dbReference type="InterPro" id="IPR050613">
    <property type="entry name" value="Sec_Metabolite_Reg"/>
</dbReference>
<comment type="caution">
    <text evidence="6">The sequence shown here is derived from an EMBL/GenBank/DDBJ whole genome shotgun (WGS) entry which is preliminary data.</text>
</comment>
<dbReference type="InterPro" id="IPR007219">
    <property type="entry name" value="XnlR_reg_dom"/>
</dbReference>
<dbReference type="PANTHER" id="PTHR31001:SF50">
    <property type="entry name" value="ZN(II)2CYS6 TRANSCRIPTION FACTOR (EUROFUNG)"/>
    <property type="match status" value="1"/>
</dbReference>
<comment type="subcellular location">
    <subcellularLocation>
        <location evidence="1">Nucleus</location>
    </subcellularLocation>
</comment>